<dbReference type="EMBL" id="PIUM01000051">
    <property type="protein sequence ID" value="PKU21584.1"/>
    <property type="molecule type" value="Genomic_DNA"/>
</dbReference>
<comment type="caution">
    <text evidence="3">The sequence shown here is derived from an EMBL/GenBank/DDBJ whole genome shotgun (WGS) entry which is preliminary data.</text>
</comment>
<dbReference type="Proteomes" id="UP000233293">
    <property type="component" value="Unassembled WGS sequence"/>
</dbReference>
<evidence type="ECO:0000313" key="4">
    <source>
        <dbReference type="Proteomes" id="UP000233293"/>
    </source>
</evidence>
<protein>
    <submittedName>
        <fullName evidence="3">3-ketoacyl-ACP reductase</fullName>
    </submittedName>
</protein>
<comment type="similarity">
    <text evidence="1">Belongs to the short-chain dehydrogenases/reductases (SDR) family.</text>
</comment>
<dbReference type="SUPFAM" id="SSF51735">
    <property type="entry name" value="NAD(P)-binding Rossmann-fold domains"/>
    <property type="match status" value="1"/>
</dbReference>
<dbReference type="GO" id="GO:0016616">
    <property type="term" value="F:oxidoreductase activity, acting on the CH-OH group of donors, NAD or NADP as acceptor"/>
    <property type="evidence" value="ECO:0007669"/>
    <property type="project" value="TreeGrafter"/>
</dbReference>
<evidence type="ECO:0000256" key="1">
    <source>
        <dbReference type="ARBA" id="ARBA00006484"/>
    </source>
</evidence>
<dbReference type="InterPro" id="IPR002347">
    <property type="entry name" value="SDR_fam"/>
</dbReference>
<dbReference type="Pfam" id="PF13561">
    <property type="entry name" value="adh_short_C2"/>
    <property type="match status" value="1"/>
</dbReference>
<dbReference type="RefSeq" id="WP_101253596.1">
    <property type="nucleotide sequence ID" value="NZ_PIUM01000051.1"/>
</dbReference>
<evidence type="ECO:0000256" key="2">
    <source>
        <dbReference type="ARBA" id="ARBA00023002"/>
    </source>
</evidence>
<dbReference type="PANTHER" id="PTHR42760:SF133">
    <property type="entry name" value="3-OXOACYL-[ACYL-CARRIER-PROTEIN] REDUCTASE"/>
    <property type="match status" value="1"/>
</dbReference>
<dbReference type="OrthoDB" id="9803333at2"/>
<gene>
    <name evidence="3" type="ORF">CWS72_26090</name>
</gene>
<evidence type="ECO:0000313" key="3">
    <source>
        <dbReference type="EMBL" id="PKU21584.1"/>
    </source>
</evidence>
<accession>A0A2N3PMG5</accession>
<dbReference type="InterPro" id="IPR036291">
    <property type="entry name" value="NAD(P)-bd_dom_sf"/>
</dbReference>
<dbReference type="AlphaFoldDB" id="A0A2N3PMG5"/>
<dbReference type="Gene3D" id="3.40.50.720">
    <property type="entry name" value="NAD(P)-binding Rossmann-like Domain"/>
    <property type="match status" value="1"/>
</dbReference>
<keyword evidence="4" id="KW-1185">Reference proteome</keyword>
<reference evidence="4" key="1">
    <citation type="submission" date="2017-12" db="EMBL/GenBank/DDBJ databases">
        <title>Draft genome sequence of Telmatospirillum siberiense 26-4b1T, an acidotolerant peatland alphaproteobacterium potentially involved in sulfur cycling.</title>
        <authorList>
            <person name="Hausmann B."/>
            <person name="Pjevac P."/>
            <person name="Schreck K."/>
            <person name="Herbold C.W."/>
            <person name="Daims H."/>
            <person name="Wagner M."/>
            <person name="Pester M."/>
            <person name="Loy A."/>
        </authorList>
    </citation>
    <scope>NUCLEOTIDE SEQUENCE [LARGE SCALE GENOMIC DNA]</scope>
    <source>
        <strain evidence="4">26-4b1</strain>
    </source>
</reference>
<dbReference type="NCBIfam" id="NF009386">
    <property type="entry name" value="PRK12745.1"/>
    <property type="match status" value="1"/>
</dbReference>
<dbReference type="FunFam" id="3.40.50.720:FF:000084">
    <property type="entry name" value="Short-chain dehydrogenase reductase"/>
    <property type="match status" value="1"/>
</dbReference>
<keyword evidence="2" id="KW-0560">Oxidoreductase</keyword>
<dbReference type="PANTHER" id="PTHR42760">
    <property type="entry name" value="SHORT-CHAIN DEHYDROGENASES/REDUCTASES FAMILY MEMBER"/>
    <property type="match status" value="1"/>
</dbReference>
<proteinExistence type="inferred from homology"/>
<name>A0A2N3PMG5_9PROT</name>
<dbReference type="PRINTS" id="PR00081">
    <property type="entry name" value="GDHRDH"/>
</dbReference>
<sequence>MNPHTGRRVALVTGGRRGIGLAVAEGLAADGYDVAITGTRDDDVARAAVAKLRSHGVAGTYVAGDVAAVEDHGRVLDAVEAALGGIDVFVSNAGIAPPQRLDILETTPENFDIVLGVNLRGAFFLAQAVAKRMIAHGRTEQSRALIFVSSCSAEMVSINRVEYCVSKAALAMAVEGFAARLAADGIGVFEIRPGIIRTDMTAGVSSKYDALIEGGLVPAKRWGEGADIAAAVRALARPEMVFSTGTVVNVDGGLTIDRL</sequence>
<organism evidence="3 4">
    <name type="scientific">Telmatospirillum siberiense</name>
    <dbReference type="NCBI Taxonomy" id="382514"/>
    <lineage>
        <taxon>Bacteria</taxon>
        <taxon>Pseudomonadati</taxon>
        <taxon>Pseudomonadota</taxon>
        <taxon>Alphaproteobacteria</taxon>
        <taxon>Rhodospirillales</taxon>
        <taxon>Rhodospirillaceae</taxon>
        <taxon>Telmatospirillum</taxon>
    </lineage>
</organism>